<dbReference type="Proteomes" id="UP000015455">
    <property type="component" value="Unassembled WGS sequence"/>
</dbReference>
<evidence type="ECO:0000313" key="1">
    <source>
        <dbReference type="EMBL" id="EPZ15302.1"/>
    </source>
</evidence>
<dbReference type="PATRIC" id="fig|1348657.5.peg.2281"/>
<accession>S9ZP52</accession>
<proteinExistence type="predicted"/>
<comment type="caution">
    <text evidence="1">The sequence shown here is derived from an EMBL/GenBank/DDBJ whole genome shotgun (WGS) entry which is preliminary data.</text>
</comment>
<keyword evidence="2" id="KW-1185">Reference proteome</keyword>
<reference evidence="1 2" key="1">
    <citation type="submission" date="2013-06" db="EMBL/GenBank/DDBJ databases">
        <title>Draft genome sequence of Thauera terpenica.</title>
        <authorList>
            <person name="Liu B."/>
            <person name="Frostegard A.H."/>
            <person name="Shapleigh J.P."/>
        </authorList>
    </citation>
    <scope>NUCLEOTIDE SEQUENCE [LARGE SCALE GENOMIC DNA]</scope>
    <source>
        <strain evidence="1 2">58Eu</strain>
    </source>
</reference>
<organism evidence="1 2">
    <name type="scientific">Thauera terpenica 58Eu</name>
    <dbReference type="NCBI Taxonomy" id="1348657"/>
    <lineage>
        <taxon>Bacteria</taxon>
        <taxon>Pseudomonadati</taxon>
        <taxon>Pseudomonadota</taxon>
        <taxon>Betaproteobacteria</taxon>
        <taxon>Rhodocyclales</taxon>
        <taxon>Zoogloeaceae</taxon>
        <taxon>Thauera</taxon>
    </lineage>
</organism>
<dbReference type="EMBL" id="ATJV01000059">
    <property type="protein sequence ID" value="EPZ15302.1"/>
    <property type="molecule type" value="Genomic_DNA"/>
</dbReference>
<evidence type="ECO:0000313" key="2">
    <source>
        <dbReference type="Proteomes" id="UP000015455"/>
    </source>
</evidence>
<protein>
    <submittedName>
        <fullName evidence="1">Uncharacterized protein</fullName>
    </submittedName>
</protein>
<dbReference type="STRING" id="1348657.M622_04010"/>
<dbReference type="AlphaFoldDB" id="S9ZP52"/>
<name>S9ZP52_9RHOO</name>
<sequence length="50" mass="5395">MARIVAAKGAWPKTSGCLGQARAKLALTMMAACYKLQRLVYRKNAAVQAL</sequence>
<gene>
    <name evidence="1" type="ORF">M622_04010</name>
</gene>